<organism evidence="2 3">
    <name type="scientific">Gossypium anomalum</name>
    <dbReference type="NCBI Taxonomy" id="47600"/>
    <lineage>
        <taxon>Eukaryota</taxon>
        <taxon>Viridiplantae</taxon>
        <taxon>Streptophyta</taxon>
        <taxon>Embryophyta</taxon>
        <taxon>Tracheophyta</taxon>
        <taxon>Spermatophyta</taxon>
        <taxon>Magnoliopsida</taxon>
        <taxon>eudicotyledons</taxon>
        <taxon>Gunneridae</taxon>
        <taxon>Pentapetalae</taxon>
        <taxon>rosids</taxon>
        <taxon>malvids</taxon>
        <taxon>Malvales</taxon>
        <taxon>Malvaceae</taxon>
        <taxon>Malvoideae</taxon>
        <taxon>Gossypium</taxon>
    </lineage>
</organism>
<dbReference type="SUPFAM" id="SSF56672">
    <property type="entry name" value="DNA/RNA polymerases"/>
    <property type="match status" value="1"/>
</dbReference>
<proteinExistence type="predicted"/>
<keyword evidence="3" id="KW-1185">Reference proteome</keyword>
<evidence type="ECO:0000313" key="2">
    <source>
        <dbReference type="EMBL" id="KAG8473197.1"/>
    </source>
</evidence>
<dbReference type="Proteomes" id="UP000701853">
    <property type="component" value="Chromosome 13"/>
</dbReference>
<evidence type="ECO:0000259" key="1">
    <source>
        <dbReference type="Pfam" id="PF07727"/>
    </source>
</evidence>
<dbReference type="Pfam" id="PF07727">
    <property type="entry name" value="RVT_2"/>
    <property type="match status" value="1"/>
</dbReference>
<feature type="domain" description="Reverse transcriptase Ty1/copia-type" evidence="1">
    <location>
        <begin position="92"/>
        <end position="253"/>
    </location>
</feature>
<sequence length="446" mass="51875">MSNFVSYKALSATFSTFVSCLDTVKIPKNVKDALQVPEWKEVISEEMCALEKNRYMGNSGITFREKIVGCKWVFTTKFKPDGSLDRYKARLQLDVKNAFLNRKLEEEVYMDPSRSFEEKFGTRVCKLRKSLYGLKQSPRAWFERFTQVVEKEGYSQGQADHTMFYRHSQRGRIAVIIVYVDIILAGDDMDEIRRLKEHLALEFVIKDLGHLKYFLGIKIARSKKGLVVSQKKYVIDLLKEAGMSGCRPTDTSIDPNVKFENIKGRLVDKRQYQRLVGELIYLLHTRPDIAFAVSLVSQFMHSPMEEHEEAAFQILRYLKSSPRKGLFFKKFKQKGIEAYTDADWVGSITDRRSTSRYCTFVWGNLVIWRSKKQNVVARSSVEAEFRSMAQGICEMMWLKRIVEELRKLITSPMKLYCDNKAAISIAHNSVQYNRTKLVEIDRHFTK</sequence>
<reference evidence="2 3" key="1">
    <citation type="journal article" date="2021" name="bioRxiv">
        <title>The Gossypium anomalum genome as a resource for cotton improvement and evolutionary analysis of hybrid incompatibility.</title>
        <authorList>
            <person name="Grover C.E."/>
            <person name="Yuan D."/>
            <person name="Arick M.A."/>
            <person name="Miller E.R."/>
            <person name="Hu G."/>
            <person name="Peterson D.G."/>
            <person name="Wendel J.F."/>
            <person name="Udall J.A."/>
        </authorList>
    </citation>
    <scope>NUCLEOTIDE SEQUENCE [LARGE SCALE GENOMIC DNA]</scope>
    <source>
        <strain evidence="2">JFW-Udall</strain>
        <tissue evidence="2">Leaf</tissue>
    </source>
</reference>
<dbReference type="CDD" id="cd09272">
    <property type="entry name" value="RNase_HI_RT_Ty1"/>
    <property type="match status" value="1"/>
</dbReference>
<protein>
    <recommendedName>
        <fullName evidence="1">Reverse transcriptase Ty1/copia-type domain-containing protein</fullName>
    </recommendedName>
</protein>
<dbReference type="OrthoDB" id="128382at2759"/>
<gene>
    <name evidence="2" type="ORF">CXB51_035225</name>
</gene>
<dbReference type="PANTHER" id="PTHR11439:SF440">
    <property type="entry name" value="INTEGRASE CATALYTIC DOMAIN-CONTAINING PROTEIN"/>
    <property type="match status" value="1"/>
</dbReference>
<dbReference type="InterPro" id="IPR013103">
    <property type="entry name" value="RVT_2"/>
</dbReference>
<dbReference type="PANTHER" id="PTHR11439">
    <property type="entry name" value="GAG-POL-RELATED RETROTRANSPOSON"/>
    <property type="match status" value="1"/>
</dbReference>
<name>A0A8J6CFK5_9ROSI</name>
<evidence type="ECO:0000313" key="3">
    <source>
        <dbReference type="Proteomes" id="UP000701853"/>
    </source>
</evidence>
<dbReference type="AlphaFoldDB" id="A0A8J6CFK5"/>
<dbReference type="InterPro" id="IPR043502">
    <property type="entry name" value="DNA/RNA_pol_sf"/>
</dbReference>
<dbReference type="EMBL" id="JAHUZN010000013">
    <property type="protein sequence ID" value="KAG8473197.1"/>
    <property type="molecule type" value="Genomic_DNA"/>
</dbReference>
<accession>A0A8J6CFK5</accession>
<comment type="caution">
    <text evidence="2">The sequence shown here is derived from an EMBL/GenBank/DDBJ whole genome shotgun (WGS) entry which is preliminary data.</text>
</comment>